<protein>
    <recommendedName>
        <fullName evidence="4">Lipocalin-like domain-containing protein</fullName>
    </recommendedName>
</protein>
<proteinExistence type="predicted"/>
<gene>
    <name evidence="2" type="ORF">BXP70_18085</name>
</gene>
<evidence type="ECO:0000313" key="2">
    <source>
        <dbReference type="EMBL" id="OUJ72472.1"/>
    </source>
</evidence>
<dbReference type="Proteomes" id="UP000194873">
    <property type="component" value="Unassembled WGS sequence"/>
</dbReference>
<sequence>MLRTVTTYLKFLSLGAFLVSCNAAGIEPGKCGCTPPPLEPVTMAQVVHTWQLEQIMAGSQYTDGPNIKDRYRIQFMADGRYAQTLLADSTGYIGTWKLAGDGNHTLQLTDHKGVAQEYTINGVNTQRLLYGRGNKENKYELYTFTLVR</sequence>
<evidence type="ECO:0000313" key="3">
    <source>
        <dbReference type="Proteomes" id="UP000194873"/>
    </source>
</evidence>
<comment type="caution">
    <text evidence="2">The sequence shown here is derived from an EMBL/GenBank/DDBJ whole genome shotgun (WGS) entry which is preliminary data.</text>
</comment>
<keyword evidence="1" id="KW-0732">Signal</keyword>
<keyword evidence="3" id="KW-1185">Reference proteome</keyword>
<dbReference type="AlphaFoldDB" id="A0A243WCJ5"/>
<evidence type="ECO:0000256" key="1">
    <source>
        <dbReference type="SAM" id="SignalP"/>
    </source>
</evidence>
<dbReference type="RefSeq" id="WP_086595511.1">
    <property type="nucleotide sequence ID" value="NZ_MTSE01000010.1"/>
</dbReference>
<dbReference type="OrthoDB" id="885549at2"/>
<feature type="signal peptide" evidence="1">
    <location>
        <begin position="1"/>
        <end position="23"/>
    </location>
</feature>
<name>A0A243WCJ5_9BACT</name>
<accession>A0A243WCJ5</accession>
<dbReference type="EMBL" id="MTSE01000010">
    <property type="protein sequence ID" value="OUJ72472.1"/>
    <property type="molecule type" value="Genomic_DNA"/>
</dbReference>
<organism evidence="2 3">
    <name type="scientific">Hymenobacter crusticola</name>
    <dbReference type="NCBI Taxonomy" id="1770526"/>
    <lineage>
        <taxon>Bacteria</taxon>
        <taxon>Pseudomonadati</taxon>
        <taxon>Bacteroidota</taxon>
        <taxon>Cytophagia</taxon>
        <taxon>Cytophagales</taxon>
        <taxon>Hymenobacteraceae</taxon>
        <taxon>Hymenobacter</taxon>
    </lineage>
</organism>
<dbReference type="PROSITE" id="PS51257">
    <property type="entry name" value="PROKAR_LIPOPROTEIN"/>
    <property type="match status" value="1"/>
</dbReference>
<feature type="chain" id="PRO_5012354145" description="Lipocalin-like domain-containing protein" evidence="1">
    <location>
        <begin position="24"/>
        <end position="148"/>
    </location>
</feature>
<evidence type="ECO:0008006" key="4">
    <source>
        <dbReference type="Google" id="ProtNLM"/>
    </source>
</evidence>
<reference evidence="2 3" key="1">
    <citation type="submission" date="2017-01" db="EMBL/GenBank/DDBJ databases">
        <title>A new Hymenobacter.</title>
        <authorList>
            <person name="Liang Y."/>
            <person name="Feng F."/>
        </authorList>
    </citation>
    <scope>NUCLEOTIDE SEQUENCE [LARGE SCALE GENOMIC DNA]</scope>
    <source>
        <strain evidence="2">MIMBbqt21</strain>
    </source>
</reference>